<sequence length="103" mass="11919">MHHKTIKKIIVLITLSIFKSRSLLSPSQLALRLFSITKNMCAKTTQNKKHFFLLISLSYDFNMRRSSRSSANRLKCDYFFLSLFNCSISVAIITINSEKALRK</sequence>
<proteinExistence type="predicted"/>
<keyword evidence="1" id="KW-0472">Membrane</keyword>
<accession>A0A1B0A285</accession>
<evidence type="ECO:0000313" key="3">
    <source>
        <dbReference type="Proteomes" id="UP000092445"/>
    </source>
</evidence>
<name>A0A1B0A285_GLOPL</name>
<dbReference type="EnsemblMetazoa" id="GPAI032229-RA">
    <property type="protein sequence ID" value="GPAI032229-PA"/>
    <property type="gene ID" value="GPAI032229"/>
</dbReference>
<keyword evidence="1" id="KW-1133">Transmembrane helix</keyword>
<dbReference type="AlphaFoldDB" id="A0A1B0A285"/>
<reference evidence="2" key="2">
    <citation type="submission" date="2020-05" db="UniProtKB">
        <authorList>
            <consortium name="EnsemblMetazoa"/>
        </authorList>
    </citation>
    <scope>IDENTIFICATION</scope>
    <source>
        <strain evidence="2">IAEA</strain>
    </source>
</reference>
<reference evidence="3" key="1">
    <citation type="submission" date="2014-03" db="EMBL/GenBank/DDBJ databases">
        <authorList>
            <person name="Aksoy S."/>
            <person name="Warren W."/>
            <person name="Wilson R.K."/>
        </authorList>
    </citation>
    <scope>NUCLEOTIDE SEQUENCE [LARGE SCALE GENOMIC DNA]</scope>
    <source>
        <strain evidence="3">IAEA</strain>
    </source>
</reference>
<keyword evidence="1" id="KW-0812">Transmembrane</keyword>
<dbReference type="VEuPathDB" id="VectorBase:GPAI032229"/>
<evidence type="ECO:0000256" key="1">
    <source>
        <dbReference type="SAM" id="Phobius"/>
    </source>
</evidence>
<protein>
    <submittedName>
        <fullName evidence="2">Uncharacterized protein</fullName>
    </submittedName>
</protein>
<feature type="transmembrane region" description="Helical" evidence="1">
    <location>
        <begin position="78"/>
        <end position="95"/>
    </location>
</feature>
<organism evidence="2 3">
    <name type="scientific">Glossina pallidipes</name>
    <name type="common">Tsetse fly</name>
    <dbReference type="NCBI Taxonomy" id="7398"/>
    <lineage>
        <taxon>Eukaryota</taxon>
        <taxon>Metazoa</taxon>
        <taxon>Ecdysozoa</taxon>
        <taxon>Arthropoda</taxon>
        <taxon>Hexapoda</taxon>
        <taxon>Insecta</taxon>
        <taxon>Pterygota</taxon>
        <taxon>Neoptera</taxon>
        <taxon>Endopterygota</taxon>
        <taxon>Diptera</taxon>
        <taxon>Brachycera</taxon>
        <taxon>Muscomorpha</taxon>
        <taxon>Hippoboscoidea</taxon>
        <taxon>Glossinidae</taxon>
        <taxon>Glossina</taxon>
    </lineage>
</organism>
<dbReference type="Proteomes" id="UP000092445">
    <property type="component" value="Unassembled WGS sequence"/>
</dbReference>
<keyword evidence="3" id="KW-1185">Reference proteome</keyword>
<evidence type="ECO:0000313" key="2">
    <source>
        <dbReference type="EnsemblMetazoa" id="GPAI032229-PA"/>
    </source>
</evidence>